<name>A0A377STP1_9NEIS</name>
<gene>
    <name evidence="2" type="ORF">EV682_10457</name>
    <name evidence="1" type="ORF">NCTC11159_03964</name>
</gene>
<accession>A0A377STP1</accession>
<evidence type="ECO:0000313" key="1">
    <source>
        <dbReference type="EMBL" id="STR45392.1"/>
    </source>
</evidence>
<reference evidence="1 3" key="1">
    <citation type="submission" date="2018-06" db="EMBL/GenBank/DDBJ databases">
        <authorList>
            <consortium name="Pathogen Informatics"/>
            <person name="Doyle S."/>
        </authorList>
    </citation>
    <scope>NUCLEOTIDE SEQUENCE [LARGE SCALE GENOMIC DNA]</scope>
    <source>
        <strain evidence="1 3">NCTC11159</strain>
    </source>
</reference>
<reference evidence="2 4" key="2">
    <citation type="submission" date="2019-03" db="EMBL/GenBank/DDBJ databases">
        <title>Genomic Encyclopedia of Type Strains, Phase IV (KMG-IV): sequencing the most valuable type-strain genomes for metagenomic binning, comparative biology and taxonomic classification.</title>
        <authorList>
            <person name="Goeker M."/>
        </authorList>
    </citation>
    <scope>NUCLEOTIDE SEQUENCE [LARGE SCALE GENOMIC DNA]</scope>
    <source>
        <strain evidence="2 4">DSM 3764</strain>
    </source>
</reference>
<sequence length="68" mass="7409">MNLASIVIAFERLADVDVMIAVVLTLLGGVDSLKTESVLSNCPYCLSSRMPFLCKDDLSQCVLVQIMD</sequence>
<keyword evidence="4" id="KW-1185">Reference proteome</keyword>
<dbReference type="Proteomes" id="UP000255108">
    <property type="component" value="Unassembled WGS sequence"/>
</dbReference>
<protein>
    <submittedName>
        <fullName evidence="1">Uncharacterized protein</fullName>
    </submittedName>
</protein>
<dbReference type="EMBL" id="SMBT01000004">
    <property type="protein sequence ID" value="TCU87892.1"/>
    <property type="molecule type" value="Genomic_DNA"/>
</dbReference>
<dbReference type="AlphaFoldDB" id="A0A377STP1"/>
<proteinExistence type="predicted"/>
<organism evidence="1 3">
    <name type="scientific">Iodobacter fluviatilis</name>
    <dbReference type="NCBI Taxonomy" id="537"/>
    <lineage>
        <taxon>Bacteria</taxon>
        <taxon>Pseudomonadati</taxon>
        <taxon>Pseudomonadota</taxon>
        <taxon>Betaproteobacteria</taxon>
        <taxon>Neisseriales</taxon>
        <taxon>Chitinibacteraceae</taxon>
        <taxon>Iodobacter</taxon>
    </lineage>
</organism>
<evidence type="ECO:0000313" key="3">
    <source>
        <dbReference type="Proteomes" id="UP000255108"/>
    </source>
</evidence>
<dbReference type="EMBL" id="UGHR01000004">
    <property type="protein sequence ID" value="STR45392.1"/>
    <property type="molecule type" value="Genomic_DNA"/>
</dbReference>
<dbReference type="Proteomes" id="UP000295794">
    <property type="component" value="Unassembled WGS sequence"/>
</dbReference>
<evidence type="ECO:0000313" key="4">
    <source>
        <dbReference type="Proteomes" id="UP000295794"/>
    </source>
</evidence>
<evidence type="ECO:0000313" key="2">
    <source>
        <dbReference type="EMBL" id="TCU87892.1"/>
    </source>
</evidence>